<feature type="binding site" evidence="7">
    <location>
        <position position="233"/>
    </location>
    <ligand>
        <name>N-acetyl-D-galactosamine</name>
        <dbReference type="ChEBI" id="CHEBI:28037"/>
    </ligand>
</feature>
<dbReference type="InterPro" id="IPR000772">
    <property type="entry name" value="Ricin_B_lectin"/>
</dbReference>
<feature type="binding site" evidence="7">
    <location>
        <position position="171"/>
    </location>
    <ligand>
        <name>N-acetyl-D-galactosamine</name>
        <dbReference type="ChEBI" id="CHEBI:28037"/>
    </ligand>
</feature>
<dbReference type="PDBsum" id="2DRY"/>
<dbReference type="PDB" id="2DRZ">
    <property type="method" value="X-ray"/>
    <property type="resolution" value="2.19 A"/>
    <property type="chains" value="A/B=131-260"/>
</dbReference>
<dbReference type="Gene3D" id="2.80.10.50">
    <property type="match status" value="2"/>
</dbReference>
<evidence type="ECO:0007829" key="4">
    <source>
        <dbReference type="PDB" id="2DRZ"/>
    </source>
</evidence>
<dbReference type="PDBsum" id="2DRZ"/>
<dbReference type="PDBsum" id="2RST"/>
<dbReference type="PDBsum" id="2DS0"/>
<dbReference type="SMART" id="SM00458">
    <property type="entry name" value="RICIN"/>
    <property type="match status" value="2"/>
</dbReference>
<dbReference type="SMR" id="O96048"/>
<keyword evidence="3 4" id="KW-0002">3D-structure</keyword>
<feature type="binding site" evidence="7">
    <location>
        <position position="248"/>
    </location>
    <ligand>
        <name>N-acetyl-D-galactosamine</name>
        <dbReference type="ChEBI" id="CHEBI:28037"/>
    </ligand>
</feature>
<evidence type="ECO:0000259" key="1">
    <source>
        <dbReference type="SMART" id="SM00458"/>
    </source>
</evidence>
<evidence type="ECO:0007829" key="7">
    <source>
        <dbReference type="PDB" id="2ZQO"/>
    </source>
</evidence>
<dbReference type="Pfam" id="PF00652">
    <property type="entry name" value="Ricin_B_lectin"/>
    <property type="match status" value="2"/>
</dbReference>
<dbReference type="PDB" id="2RST">
    <property type="method" value="NMR"/>
    <property type="chains" value="A=130-260"/>
</dbReference>
<dbReference type="CDD" id="cd23449">
    <property type="entry name" value="beta-trefoil_Ricin_EW29-like"/>
    <property type="match status" value="2"/>
</dbReference>
<feature type="binding site" evidence="7">
    <location>
        <position position="252"/>
    </location>
    <ligand>
        <name>N-acetyl-D-galactosamine</name>
        <dbReference type="ChEBI" id="CHEBI:28037"/>
    </ligand>
</feature>
<evidence type="ECO:0007829" key="6">
    <source>
        <dbReference type="PDB" id="2ZQN"/>
    </source>
</evidence>
<feature type="binding site" evidence="7">
    <location>
        <position position="164"/>
    </location>
    <ligand>
        <name>N-acetyl-D-galactosamine</name>
        <dbReference type="ChEBI" id="CHEBI:28037"/>
    </ligand>
</feature>
<dbReference type="PROSITE" id="PS50231">
    <property type="entry name" value="RICIN_B_LECTIN"/>
    <property type="match status" value="1"/>
</dbReference>
<evidence type="ECO:0007829" key="3">
    <source>
        <dbReference type="PDB" id="2DRY"/>
    </source>
</evidence>
<feature type="domain" description="Ricin B lectin" evidence="1">
    <location>
        <begin position="3"/>
        <end position="127"/>
    </location>
</feature>
<feature type="binding site" evidence="7">
    <location>
        <position position="146"/>
    </location>
    <ligand>
        <name>N-acetyl-D-galactosamine</name>
        <dbReference type="ChEBI" id="CHEBI:28037"/>
    </ligand>
</feature>
<organism evidence="2">
    <name type="scientific">Lumbricus terrestris</name>
    <name type="common">Common earthworm</name>
    <dbReference type="NCBI Taxonomy" id="6398"/>
    <lineage>
        <taxon>Eukaryota</taxon>
        <taxon>Metazoa</taxon>
        <taxon>Spiralia</taxon>
        <taxon>Lophotrochozoa</taxon>
        <taxon>Annelida</taxon>
        <taxon>Clitellata</taxon>
        <taxon>Oligochaeta</taxon>
        <taxon>Crassiclitellata</taxon>
        <taxon>Lumbricina</taxon>
        <taxon>Lumbricidae</taxon>
        <taxon>Lumbricinae</taxon>
        <taxon>Lumbricus</taxon>
    </lineage>
</organism>
<reference evidence="6 7" key="3">
    <citation type="journal article" date="2009" name="Acta Crystallogr. D">
        <title>Sugar-complex structures of the C-half domain of the galactose-binding lectin EW29 from the earthworm Lumbricus terrestris.</title>
        <authorList>
            <person name="Suzuki R."/>
            <person name="Kuno A."/>
            <person name="Hasegawa T."/>
            <person name="Hirabayashi J."/>
            <person name="Kasai K.I."/>
            <person name="Momma M."/>
            <person name="Fujimoto Z."/>
        </authorList>
    </citation>
    <scope>X-RAY CRYSTALLOGRAPHY (1.80 ANGSTROMS) OF 131-260</scope>
</reference>
<protein>
    <submittedName>
        <fullName evidence="2">29-kDa galactose-binding lectin</fullName>
    </submittedName>
</protein>
<reference evidence="3 4" key="2">
    <citation type="journal article" date="2007" name="J. Biochem.">
        <title>Tailoring a novel sialic acid-binding lectin from a ricin-B chain-like galactose-binding protein by natural evolution-mimicry.</title>
        <authorList>
            <person name="Yabe R."/>
            <person name="Suzuki R."/>
            <person name="Kuno A."/>
            <person name="Fujimoto Z."/>
            <person name="Jigami Y."/>
            <person name="Hirabayashi J."/>
        </authorList>
    </citation>
    <scope>X-RAY CRYSTALLOGRAPHY (1.80 ANGSTROMS) OF 131-260</scope>
</reference>
<dbReference type="EMBL" id="AB010783">
    <property type="protein sequence ID" value="BAA36393.1"/>
    <property type="molecule type" value="mRNA"/>
</dbReference>
<feature type="binding site" evidence="7">
    <location>
        <position position="230"/>
    </location>
    <ligand>
        <name>N-acetyl-D-galactosamine</name>
        <dbReference type="ChEBI" id="CHEBI:28037"/>
    </ligand>
</feature>
<dbReference type="PDB" id="2DS0">
    <property type="method" value="X-ray"/>
    <property type="resolution" value="1.80 A"/>
    <property type="chains" value="A/B=131-260"/>
</dbReference>
<feature type="domain" description="Ricin B lectin" evidence="1">
    <location>
        <begin position="131"/>
        <end position="258"/>
    </location>
</feature>
<dbReference type="PDBsum" id="2ZQO"/>
<evidence type="ECO:0007829" key="5">
    <source>
        <dbReference type="PDB" id="2RST"/>
    </source>
</evidence>
<dbReference type="GO" id="GO:0030246">
    <property type="term" value="F:carbohydrate binding"/>
    <property type="evidence" value="ECO:0007669"/>
    <property type="project" value="UniProtKB-KW"/>
</dbReference>
<dbReference type="AlphaFoldDB" id="O96048"/>
<dbReference type="SUPFAM" id="SSF50370">
    <property type="entry name" value="Ricin B-like lectins"/>
    <property type="match status" value="2"/>
</dbReference>
<reference evidence="5" key="4">
    <citation type="journal article" date="2013" name="FEBS J.">
        <title>NMR structure and dynamics of the C-terminal domain of R-type lectin from the earthworm Lumbricus terrestris.</title>
        <authorList>
            <person name="Hemmi H."/>
            <person name="Kuno A."/>
            <person name="Hirabayashi J."/>
        </authorList>
    </citation>
    <scope>STRUCTURE BY NMR OF 130-260</scope>
</reference>
<dbReference type="PDBsum" id="2ZQN"/>
<dbReference type="EvolutionaryTrace" id="O96048"/>
<reference evidence="2" key="1">
    <citation type="submission" date="1998-01" db="EMBL/GenBank/DDBJ databases">
        <title>Novel galactose-binding proteins in annelid: characterization of 29-kDa tandem-repeat-type lectins from the earthworm Lumbricus terrestris.</title>
        <authorList>
            <person name="Hirabayashi J."/>
            <person name="Dutta S.K."/>
            <person name="Kasai K."/>
        </authorList>
    </citation>
    <scope>NUCLEOTIDE SEQUENCE</scope>
</reference>
<keyword evidence="2" id="KW-0430">Lectin</keyword>
<dbReference type="PDB" id="2ZQO">
    <property type="method" value="X-ray"/>
    <property type="resolution" value="1.80 A"/>
    <property type="chains" value="A/B=131-260"/>
</dbReference>
<name>O96048_LUMTE</name>
<dbReference type="PDB" id="2DRY">
    <property type="method" value="X-ray"/>
    <property type="resolution" value="1.80 A"/>
    <property type="chains" value="A/B=131-260"/>
</dbReference>
<dbReference type="UniLectin" id="O96048"/>
<accession>O96048</accession>
<dbReference type="PDB" id="2ZQN">
    <property type="method" value="X-ray"/>
    <property type="resolution" value="1.90 A"/>
    <property type="chains" value="A/B=130-260"/>
</dbReference>
<proteinExistence type="evidence at protein level"/>
<evidence type="ECO:0000313" key="2">
    <source>
        <dbReference type="EMBL" id="BAA36393.1"/>
    </source>
</evidence>
<feature type="binding site" evidence="7">
    <location>
        <position position="149"/>
    </location>
    <ligand>
        <name>N-acetyl-D-galactosamine</name>
        <dbReference type="ChEBI" id="CHEBI:28037"/>
    </ligand>
</feature>
<dbReference type="InterPro" id="IPR035992">
    <property type="entry name" value="Ricin_B-like_lectins"/>
</dbReference>
<sequence>MAGRPFLLVSKHSGHALSDPGSHGAPVIVNTRNENDPRQLWYEDASTGTIRNQANQLALHVGGDNILYLTPAEHGQDAQQWKVGKDVVHHRNDKEKVFDLCRGSKDVGAQVCAWKYHGGTNQQWEAVHLKPKFFYIKSELNGKVLDIEGQNPAPGSKIITWDQKKGPTAVNQLWYTDQQGVIRSKLNDFAIDASHEQIETQPFDPNNPKRAWIVSGNTIAQLSDRDIVLDIIKSDKEAGAHICAWKQHGGPNQKFIIESE</sequence>